<dbReference type="InterPro" id="IPR051943">
    <property type="entry name" value="TRAFAC_Dynamin-like_GTPase"/>
</dbReference>
<dbReference type="Proteomes" id="UP000616499">
    <property type="component" value="Unassembled WGS sequence"/>
</dbReference>
<dbReference type="Gene3D" id="3.40.50.300">
    <property type="entry name" value="P-loop containing nucleotide triphosphate hydrolases"/>
    <property type="match status" value="1"/>
</dbReference>
<evidence type="ECO:0000313" key="2">
    <source>
        <dbReference type="EMBL" id="GGM04016.1"/>
    </source>
</evidence>
<keyword evidence="3" id="KW-1185">Reference proteome</keyword>
<dbReference type="InterPro" id="IPR027417">
    <property type="entry name" value="P-loop_NTPase"/>
</dbReference>
<proteinExistence type="predicted"/>
<dbReference type="SUPFAM" id="SSF52540">
    <property type="entry name" value="P-loop containing nucleoside triphosphate hydrolases"/>
    <property type="match status" value="1"/>
</dbReference>
<accession>A0ABQ2GNV4</accession>
<evidence type="ECO:0000313" key="3">
    <source>
        <dbReference type="Proteomes" id="UP000616499"/>
    </source>
</evidence>
<name>A0ABQ2GNV4_9PSED</name>
<organism evidence="2 3">
    <name type="scientific">Pseudomonas asuensis</name>
    <dbReference type="NCBI Taxonomy" id="1825787"/>
    <lineage>
        <taxon>Bacteria</taxon>
        <taxon>Pseudomonadati</taxon>
        <taxon>Pseudomonadota</taxon>
        <taxon>Gammaproteobacteria</taxon>
        <taxon>Pseudomonadales</taxon>
        <taxon>Pseudomonadaceae</taxon>
        <taxon>Pseudomonas</taxon>
    </lineage>
</organism>
<dbReference type="Pfam" id="PF00350">
    <property type="entry name" value="Dynamin_N"/>
    <property type="match status" value="1"/>
</dbReference>
<dbReference type="RefSeq" id="WP_188865876.1">
    <property type="nucleotide sequence ID" value="NZ_BMNW01000003.1"/>
</dbReference>
<dbReference type="PANTHER" id="PTHR43681:SF1">
    <property type="entry name" value="SARCALUMENIN"/>
    <property type="match status" value="1"/>
</dbReference>
<evidence type="ECO:0000259" key="1">
    <source>
        <dbReference type="Pfam" id="PF00350"/>
    </source>
</evidence>
<protein>
    <recommendedName>
        <fullName evidence="1">Dynamin N-terminal domain-containing protein</fullName>
    </recommendedName>
</protein>
<gene>
    <name evidence="2" type="ORF">GCM10009425_14150</name>
</gene>
<feature type="domain" description="Dynamin N-terminal" evidence="1">
    <location>
        <begin position="60"/>
        <end position="273"/>
    </location>
</feature>
<reference evidence="3" key="1">
    <citation type="journal article" date="2019" name="Int. J. Syst. Evol. Microbiol.">
        <title>The Global Catalogue of Microorganisms (GCM) 10K type strain sequencing project: providing services to taxonomists for standard genome sequencing and annotation.</title>
        <authorList>
            <consortium name="The Broad Institute Genomics Platform"/>
            <consortium name="The Broad Institute Genome Sequencing Center for Infectious Disease"/>
            <person name="Wu L."/>
            <person name="Ma J."/>
        </authorList>
    </citation>
    <scope>NUCLEOTIDE SEQUENCE [LARGE SCALE GENOMIC DNA]</scope>
    <source>
        <strain evidence="3">JCM 13501</strain>
    </source>
</reference>
<sequence>MGMERLSQQVDAYATWKLELIQQINRYSGWLVRNRLNSQNLDETLARCVQVLRDDHITLAFAGEFSRGKTELINALFFADYGQRMLPSQAGRTTMCPTELFYDAKAEAPYIRLLPIESRLDDLNIADLRNDTARWQQITLDYEQPEMMAAALGKVAEIQLVTIDHAISLGFDAEQLDKPSTEGLVEIPAWRHAIINFDHPLLRQGLRILDTPGLNALGSEPELTLSMLPAAQAVLFLLAADTGVTASDLQLWEHHIKPTSDDAEGSLFAILNKIDTLWGDLNGDESVEQSIQRIREVSARHLGIPMTDVLPLSAKQALLGKVRHDTNLLERSQLATLEHLLCDRIVGHRERLLQSRVVNQVISLLASSHSLLGERFVEIKRQHALLENASTGSTLAEQIEKTREEHALYHKRLLNLRTTQRMLQGQAVLLNDALNPARLERHLTDVRSNLAESWTTLGISESIHRFFQSVEHDMLSLYYEGERANKVLLSIYQRHNEENPGHRLDAPRLRVKAQIRALRQLQLKSDRFRRQMKTLFTEQRVLTRRFFATLVKEAVHVHEQACREAKRWNEVALLPLIQFTREHKQLLEANMLELKALTQQALDTQQQKSRLQAYCETMASQLDEANDILRQLRRPAPAQRHAKVVALPGVNFA</sequence>
<comment type="caution">
    <text evidence="2">The sequence shown here is derived from an EMBL/GenBank/DDBJ whole genome shotgun (WGS) entry which is preliminary data.</text>
</comment>
<dbReference type="PANTHER" id="PTHR43681">
    <property type="entry name" value="TRANSMEMBRANE GTPASE FZO"/>
    <property type="match status" value="1"/>
</dbReference>
<dbReference type="InterPro" id="IPR045063">
    <property type="entry name" value="Dynamin_N"/>
</dbReference>
<dbReference type="EMBL" id="BMNW01000003">
    <property type="protein sequence ID" value="GGM04016.1"/>
    <property type="molecule type" value="Genomic_DNA"/>
</dbReference>